<keyword evidence="1" id="KW-0472">Membrane</keyword>
<feature type="transmembrane region" description="Helical" evidence="1">
    <location>
        <begin position="6"/>
        <end position="22"/>
    </location>
</feature>
<dbReference type="AlphaFoldDB" id="A0A0H5LWY9"/>
<name>A0A0H5LWY9_YERIN</name>
<reference evidence="3" key="1">
    <citation type="submission" date="2015-03" db="EMBL/GenBank/DDBJ databases">
        <authorList>
            <consortium name="Pathogen Informatics"/>
        </authorList>
    </citation>
    <scope>NUCLEOTIDE SEQUENCE [LARGE SCALE GENOMIC DNA]</scope>
    <source>
        <strain evidence="3">R148</strain>
    </source>
</reference>
<dbReference type="RefSeq" id="WP_053009784.1">
    <property type="nucleotide sequence ID" value="NZ_CWJI01000007.1"/>
</dbReference>
<sequence>MNRTIIWLAVFITVILSGVTFYRHHLSWQPFRCNTHAISHIVTLDGRKLELNLNFNVVTPQKGKSELLAVGSLSGLNENYAISRRIFISIQNSDFIGFTKAMITREERQPIDNIPDDIWQQYVMPEAPGVAFYIETKQLNKNLFLVKGLTNPFFVCAVVMN</sequence>
<organism evidence="2 3">
    <name type="scientific">Yersinia intermedia</name>
    <dbReference type="NCBI Taxonomy" id="631"/>
    <lineage>
        <taxon>Bacteria</taxon>
        <taxon>Pseudomonadati</taxon>
        <taxon>Pseudomonadota</taxon>
        <taxon>Gammaproteobacteria</taxon>
        <taxon>Enterobacterales</taxon>
        <taxon>Yersiniaceae</taxon>
        <taxon>Yersinia</taxon>
    </lineage>
</organism>
<evidence type="ECO:0000313" key="2">
    <source>
        <dbReference type="EMBL" id="CRY55663.1"/>
    </source>
</evidence>
<evidence type="ECO:0000313" key="3">
    <source>
        <dbReference type="Proteomes" id="UP000043316"/>
    </source>
</evidence>
<evidence type="ECO:0000256" key="1">
    <source>
        <dbReference type="SAM" id="Phobius"/>
    </source>
</evidence>
<dbReference type="Proteomes" id="UP000043316">
    <property type="component" value="Unassembled WGS sequence"/>
</dbReference>
<accession>A0A0H5LWY9</accession>
<protein>
    <submittedName>
        <fullName evidence="2">Uncharacterized protein</fullName>
    </submittedName>
</protein>
<gene>
    <name evidence="2" type="ORF">ERS008476_02664</name>
</gene>
<dbReference type="EMBL" id="CWJI01000007">
    <property type="protein sequence ID" value="CRY55663.1"/>
    <property type="molecule type" value="Genomic_DNA"/>
</dbReference>
<keyword evidence="1" id="KW-0812">Transmembrane</keyword>
<keyword evidence="1" id="KW-1133">Transmembrane helix</keyword>
<proteinExistence type="predicted"/>